<dbReference type="KEGG" id="pdx:Psed_6574"/>
<dbReference type="SUPFAM" id="SSF48498">
    <property type="entry name" value="Tetracyclin repressor-like, C-terminal domain"/>
    <property type="match status" value="1"/>
</dbReference>
<protein>
    <submittedName>
        <fullName evidence="4">Tetracyclin repressor domain-containing protein</fullName>
    </submittedName>
</protein>
<evidence type="ECO:0000259" key="3">
    <source>
        <dbReference type="Pfam" id="PF02909"/>
    </source>
</evidence>
<evidence type="ECO:0000256" key="2">
    <source>
        <dbReference type="ARBA" id="ARBA00023163"/>
    </source>
</evidence>
<dbReference type="STRING" id="675635.Psed_6574"/>
<sequence>MAAAIALADDGGLDAVSLRKVGAALSAGPMRLYGFVDSKDELLDLMADAVQGEIGVPAGEWRVALTALAEATRAAVLRHEWFADLMGGRPRLGPNRLAVLEGSLAAVLPAFPAVDDARHVLWTVHAYVAGAVRAEVGERRAARRTGVDKPAWQAAHGAYLRRTLATGRFPMIERFVAEGTDGDPAAVFAAGLAAVLDGLAAQRR</sequence>
<dbReference type="InterPro" id="IPR036271">
    <property type="entry name" value="Tet_transcr_reg_TetR-rel_C_sf"/>
</dbReference>
<dbReference type="SUPFAM" id="SSF46689">
    <property type="entry name" value="Homeodomain-like"/>
    <property type="match status" value="1"/>
</dbReference>
<accession>F4CWH0</accession>
<evidence type="ECO:0000256" key="1">
    <source>
        <dbReference type="ARBA" id="ARBA00023015"/>
    </source>
</evidence>
<dbReference type="Gene3D" id="1.10.357.10">
    <property type="entry name" value="Tetracycline Repressor, domain 2"/>
    <property type="match status" value="1"/>
</dbReference>
<dbReference type="InterPro" id="IPR004111">
    <property type="entry name" value="Repressor_TetR_C"/>
</dbReference>
<feature type="domain" description="Tetracycline repressor TetR C-terminal" evidence="3">
    <location>
        <begin position="57"/>
        <end position="202"/>
    </location>
</feature>
<gene>
    <name evidence="4" type="ordered locus">Psed_6574</name>
</gene>
<keyword evidence="5" id="KW-1185">Reference proteome</keyword>
<keyword evidence="2" id="KW-0804">Transcription</keyword>
<dbReference type="eggNOG" id="COG1309">
    <property type="taxonomic scope" value="Bacteria"/>
</dbReference>
<dbReference type="AlphaFoldDB" id="F4CWH0"/>
<dbReference type="Proteomes" id="UP000007809">
    <property type="component" value="Chromosome"/>
</dbReference>
<evidence type="ECO:0000313" key="4">
    <source>
        <dbReference type="EMBL" id="AEA28662.1"/>
    </source>
</evidence>
<dbReference type="InterPro" id="IPR009057">
    <property type="entry name" value="Homeodomain-like_sf"/>
</dbReference>
<keyword evidence="1" id="KW-0805">Transcription regulation</keyword>
<organism evidence="4 5">
    <name type="scientific">Pseudonocardia dioxanivorans (strain ATCC 55486 / DSM 44775 / JCM 13855 / CB1190)</name>
    <dbReference type="NCBI Taxonomy" id="675635"/>
    <lineage>
        <taxon>Bacteria</taxon>
        <taxon>Bacillati</taxon>
        <taxon>Actinomycetota</taxon>
        <taxon>Actinomycetes</taxon>
        <taxon>Pseudonocardiales</taxon>
        <taxon>Pseudonocardiaceae</taxon>
        <taxon>Pseudonocardia</taxon>
    </lineage>
</organism>
<dbReference type="EMBL" id="CP002593">
    <property type="protein sequence ID" value="AEA28662.1"/>
    <property type="molecule type" value="Genomic_DNA"/>
</dbReference>
<reference evidence="4 5" key="1">
    <citation type="journal article" date="2011" name="J. Bacteriol.">
        <title>Genome sequence of the 1,4-dioxane-degrading Pseudonocardia dioxanivorans strain CB1190.</title>
        <authorList>
            <person name="Sales C.M."/>
            <person name="Mahendra S."/>
            <person name="Grostern A."/>
            <person name="Parales R.E."/>
            <person name="Goodwin L.A."/>
            <person name="Woyke T."/>
            <person name="Nolan M."/>
            <person name="Lapidus A."/>
            <person name="Chertkov O."/>
            <person name="Ovchinnikova G."/>
            <person name="Sczyrba A."/>
            <person name="Alvarez-Cohen L."/>
        </authorList>
    </citation>
    <scope>NUCLEOTIDE SEQUENCE [LARGE SCALE GENOMIC DNA]</scope>
    <source>
        <strain evidence="5">ATCC 55486 / DSM 44775 / JCM 13855 / CB1190</strain>
    </source>
</reference>
<dbReference type="Gene3D" id="1.10.10.60">
    <property type="entry name" value="Homeodomain-like"/>
    <property type="match status" value="1"/>
</dbReference>
<proteinExistence type="predicted"/>
<dbReference type="HOGENOM" id="CLU_069543_0_2_11"/>
<name>F4CWH0_PSEUX</name>
<dbReference type="GO" id="GO:0045892">
    <property type="term" value="P:negative regulation of DNA-templated transcription"/>
    <property type="evidence" value="ECO:0007669"/>
    <property type="project" value="InterPro"/>
</dbReference>
<dbReference type="Pfam" id="PF02909">
    <property type="entry name" value="TetR_C_1"/>
    <property type="match status" value="1"/>
</dbReference>
<evidence type="ECO:0000313" key="5">
    <source>
        <dbReference type="Proteomes" id="UP000007809"/>
    </source>
</evidence>